<dbReference type="PANTHER" id="PTHR36124">
    <property type="match status" value="1"/>
</dbReference>
<dbReference type="AlphaFoldDB" id="A0A1V6UAB5"/>
<dbReference type="EMBL" id="MDDG01000015">
    <property type="protein sequence ID" value="OQE34803.1"/>
    <property type="molecule type" value="Genomic_DNA"/>
</dbReference>
<protein>
    <recommendedName>
        <fullName evidence="4">ER-bound oxygenase mpaB/mpaB'/Rubber oxygenase catalytic domain-containing protein</fullName>
    </recommendedName>
</protein>
<keyword evidence="3" id="KW-1185">Reference proteome</keyword>
<evidence type="ECO:0000256" key="1">
    <source>
        <dbReference type="SAM" id="MobiDB-lite"/>
    </source>
</evidence>
<dbReference type="InterPro" id="IPR046366">
    <property type="entry name" value="MPAB"/>
</dbReference>
<dbReference type="Proteomes" id="UP000191500">
    <property type="component" value="Unassembled WGS sequence"/>
</dbReference>
<accession>A0A1V6UAB5</accession>
<reference evidence="3" key="1">
    <citation type="journal article" date="2017" name="Nat. Microbiol.">
        <title>Global analysis of biosynthetic gene clusters reveals vast potential of secondary metabolite production in Penicillium species.</title>
        <authorList>
            <person name="Nielsen J.C."/>
            <person name="Grijseels S."/>
            <person name="Prigent S."/>
            <person name="Ji B."/>
            <person name="Dainat J."/>
            <person name="Nielsen K.F."/>
            <person name="Frisvad J.C."/>
            <person name="Workman M."/>
            <person name="Nielsen J."/>
        </authorList>
    </citation>
    <scope>NUCLEOTIDE SEQUENCE [LARGE SCALE GENOMIC DNA]</scope>
    <source>
        <strain evidence="3">IBT 31321</strain>
    </source>
</reference>
<evidence type="ECO:0008006" key="4">
    <source>
        <dbReference type="Google" id="ProtNLM"/>
    </source>
</evidence>
<dbReference type="STRING" id="36646.A0A1V6UAB5"/>
<dbReference type="PANTHER" id="PTHR36124:SF1">
    <property type="entry name" value="ER-BOUND OXYGENASE MPAB_MPAB'_RUBBER OXYGENASE CATALYTIC DOMAIN-CONTAINING PROTEIN"/>
    <property type="match status" value="1"/>
</dbReference>
<evidence type="ECO:0000313" key="3">
    <source>
        <dbReference type="Proteomes" id="UP000191500"/>
    </source>
</evidence>
<comment type="caution">
    <text evidence="2">The sequence shown here is derived from an EMBL/GenBank/DDBJ whole genome shotgun (WGS) entry which is preliminary data.</text>
</comment>
<evidence type="ECO:0000313" key="2">
    <source>
        <dbReference type="EMBL" id="OQE34803.1"/>
    </source>
</evidence>
<gene>
    <name evidence="2" type="ORF">PENCOP_c015G06460</name>
</gene>
<proteinExistence type="predicted"/>
<dbReference type="GO" id="GO:0016491">
    <property type="term" value="F:oxidoreductase activity"/>
    <property type="evidence" value="ECO:0007669"/>
    <property type="project" value="InterPro"/>
</dbReference>
<name>A0A1V6UAB5_9EURO</name>
<organism evidence="2 3">
    <name type="scientific">Penicillium coprophilum</name>
    <dbReference type="NCBI Taxonomy" id="36646"/>
    <lineage>
        <taxon>Eukaryota</taxon>
        <taxon>Fungi</taxon>
        <taxon>Dikarya</taxon>
        <taxon>Ascomycota</taxon>
        <taxon>Pezizomycotina</taxon>
        <taxon>Eurotiomycetes</taxon>
        <taxon>Eurotiomycetidae</taxon>
        <taxon>Eurotiales</taxon>
        <taxon>Aspergillaceae</taxon>
        <taxon>Penicillium</taxon>
    </lineage>
</organism>
<sequence length="264" mass="29990">MTLEGAFEIQLRLAELELPTIFSISISFALLKTYGIPSISKLLVATGELSNPEFSFKSAADTGVLVTGIVLNKARSDWNMDAITRMDWLHDRYRTPGEIKDEDKLYTLSLFVLEPVRWTERFEWLERCALAIYWKNLGEVMDIQYDALPSAKSGWQDEFHWLDKLKAWSKAYDFKSTTKRHVSNATSPKAGPANPSGSVSQGAPELKNGGLPFSSTWYTSPLEDPRVYRMKDKVYAMETFNDLVDIIAQATEDQRRMKAALMKN</sequence>
<feature type="region of interest" description="Disordered" evidence="1">
    <location>
        <begin position="182"/>
        <end position="205"/>
    </location>
</feature>